<organism evidence="2 3">
    <name type="scientific">Microlunatus aurantiacus</name>
    <dbReference type="NCBI Taxonomy" id="446786"/>
    <lineage>
        <taxon>Bacteria</taxon>
        <taxon>Bacillati</taxon>
        <taxon>Actinomycetota</taxon>
        <taxon>Actinomycetes</taxon>
        <taxon>Propionibacteriales</taxon>
        <taxon>Propionibacteriaceae</taxon>
        <taxon>Microlunatus</taxon>
    </lineage>
</organism>
<evidence type="ECO:0000256" key="1">
    <source>
        <dbReference type="SAM" id="SignalP"/>
    </source>
</evidence>
<dbReference type="PANTHER" id="PTHR43649:SF11">
    <property type="entry name" value="ABC TRANSPORTER SUBSTRATE-BINDING PROTEIN YESO-RELATED"/>
    <property type="match status" value="1"/>
</dbReference>
<dbReference type="InterPro" id="IPR050490">
    <property type="entry name" value="Bact_solute-bd_prot1"/>
</dbReference>
<keyword evidence="3" id="KW-1185">Reference proteome</keyword>
<name>A0ABP7DYQ4_9ACTN</name>
<dbReference type="Gene3D" id="3.40.190.10">
    <property type="entry name" value="Periplasmic binding protein-like II"/>
    <property type="match status" value="2"/>
</dbReference>
<dbReference type="SUPFAM" id="SSF53850">
    <property type="entry name" value="Periplasmic binding protein-like II"/>
    <property type="match status" value="1"/>
</dbReference>
<reference evidence="3" key="1">
    <citation type="journal article" date="2019" name="Int. J. Syst. Evol. Microbiol.">
        <title>The Global Catalogue of Microorganisms (GCM) 10K type strain sequencing project: providing services to taxonomists for standard genome sequencing and annotation.</title>
        <authorList>
            <consortium name="The Broad Institute Genomics Platform"/>
            <consortium name="The Broad Institute Genome Sequencing Center for Infectious Disease"/>
            <person name="Wu L."/>
            <person name="Ma J."/>
        </authorList>
    </citation>
    <scope>NUCLEOTIDE SEQUENCE [LARGE SCALE GENOMIC DNA]</scope>
    <source>
        <strain evidence="3">JCM 16548</strain>
    </source>
</reference>
<evidence type="ECO:0000313" key="3">
    <source>
        <dbReference type="Proteomes" id="UP001500051"/>
    </source>
</evidence>
<keyword evidence="1" id="KW-0732">Signal</keyword>
<protein>
    <submittedName>
        <fullName evidence="2">Extracellular solute-binding protein</fullName>
    </submittedName>
</protein>
<feature type="signal peptide" evidence="1">
    <location>
        <begin position="1"/>
        <end position="26"/>
    </location>
</feature>
<dbReference type="Proteomes" id="UP001500051">
    <property type="component" value="Unassembled WGS sequence"/>
</dbReference>
<accession>A0ABP7DYQ4</accession>
<feature type="chain" id="PRO_5046570847" evidence="1">
    <location>
        <begin position="27"/>
        <end position="430"/>
    </location>
</feature>
<dbReference type="EMBL" id="BAAAYX010000013">
    <property type="protein sequence ID" value="GAA3710996.1"/>
    <property type="molecule type" value="Genomic_DNA"/>
</dbReference>
<dbReference type="PROSITE" id="PS51318">
    <property type="entry name" value="TAT"/>
    <property type="match status" value="1"/>
</dbReference>
<dbReference type="PANTHER" id="PTHR43649">
    <property type="entry name" value="ARABINOSE-BINDING PROTEIN-RELATED"/>
    <property type="match status" value="1"/>
</dbReference>
<gene>
    <name evidence="2" type="ORF">GCM10022204_32060</name>
</gene>
<dbReference type="RefSeq" id="WP_344813407.1">
    <property type="nucleotide sequence ID" value="NZ_BAAAYX010000013.1"/>
</dbReference>
<sequence length="430" mass="45289">MTVPTLSRRRLLGGLAALGLAATLPACSPGAATSAEGPVRFTFWGPDFYQQLTRQMVDGFTKAHPDIPVSTEPAEWSGYWDRLATQVAADDEPDVINMDGKYLSEYAGRGALADLEKLPGLDLSGIAASDLDAGRVDGVLHAVSTGQNAWVIVANPDVFAKAGVTLPDDTSWTWADFSRIATEISASGVATGFSGGGSYADLTIFLRQRGEDLWKDDGMGSSPTALTAWYQLYLDLQKSKATLSASAAVEDGAGSLEQQAFPTGKSAMSWAWTNQLASIREAAGNEKITMLRPPSVDGTAAGNGLFGKATMFWSVAARSAKQDRAATLVDYLLNDPGANKIQLVNRGVPSNPAALAAMGGGLTATDQEVVAFMKAVLTEISGTPAVQPMGTSDSQNSFTRFLTEVRFERMTPAAAAEATIKEVDAMVQTS</sequence>
<dbReference type="InterPro" id="IPR006059">
    <property type="entry name" value="SBP"/>
</dbReference>
<proteinExistence type="predicted"/>
<comment type="caution">
    <text evidence="2">The sequence shown here is derived from an EMBL/GenBank/DDBJ whole genome shotgun (WGS) entry which is preliminary data.</text>
</comment>
<dbReference type="InterPro" id="IPR006311">
    <property type="entry name" value="TAT_signal"/>
</dbReference>
<dbReference type="Pfam" id="PF01547">
    <property type="entry name" value="SBP_bac_1"/>
    <property type="match status" value="1"/>
</dbReference>
<evidence type="ECO:0000313" key="2">
    <source>
        <dbReference type="EMBL" id="GAA3710996.1"/>
    </source>
</evidence>